<dbReference type="Pfam" id="PF00106">
    <property type="entry name" value="adh_short"/>
    <property type="match status" value="1"/>
</dbReference>
<accession>A0A010QRM1</accession>
<dbReference type="EMBL" id="JARH01000276">
    <property type="protein sequence ID" value="EXF82777.1"/>
    <property type="molecule type" value="Genomic_DNA"/>
</dbReference>
<dbReference type="KEGG" id="cfj:CFIO01_08590"/>
<evidence type="ECO:0000256" key="2">
    <source>
        <dbReference type="ARBA" id="ARBA00022857"/>
    </source>
</evidence>
<dbReference type="AlphaFoldDB" id="A0A010QRM1"/>
<name>A0A010QRM1_9PEZI</name>
<dbReference type="HOGENOM" id="CLU_010194_9_1_1"/>
<dbReference type="InterPro" id="IPR036291">
    <property type="entry name" value="NAD(P)-bd_dom_sf"/>
</dbReference>
<keyword evidence="2" id="KW-0521">NADP</keyword>
<dbReference type="OrthoDB" id="9876299at2759"/>
<proteinExistence type="inferred from homology"/>
<dbReference type="eggNOG" id="KOG1611">
    <property type="taxonomic scope" value="Eukaryota"/>
</dbReference>
<comment type="similarity">
    <text evidence="1">Belongs to the short-chain dehydrogenases/reductases (SDR) family.</text>
</comment>
<evidence type="ECO:0000313" key="4">
    <source>
        <dbReference type="EMBL" id="EXF82777.1"/>
    </source>
</evidence>
<evidence type="ECO:0000256" key="1">
    <source>
        <dbReference type="ARBA" id="ARBA00006484"/>
    </source>
</evidence>
<sequence>MSIPTVVLITGVNKGIGKGLLEKYLARPNHTVIGSVRDTKAQASQDLDKLPKAEGSCLLLVSIDSISSNDPSEAFKVVEATGIKHVDLIIANAGMGPVPPKKLDNAEIETVEYTLQVNTLGPIRLFQAFKPLLDKSSSPKWVSVSSGAGSITNCEKYMAFYAGAYGVSKAAQDWFTVAIHAGNPSLVAFAIHPGHVQTEMGNIGARIVGLKEAPHTIEESTSKTIDLIDNATRESTSGKFINVITGQEIPW</sequence>
<dbReference type="SUPFAM" id="SSF51735">
    <property type="entry name" value="NAD(P)-binding Rossmann-fold domains"/>
    <property type="match status" value="1"/>
</dbReference>
<evidence type="ECO:0000313" key="5">
    <source>
        <dbReference type="Proteomes" id="UP000020467"/>
    </source>
</evidence>
<comment type="caution">
    <text evidence="4">The sequence shown here is derived from an EMBL/GenBank/DDBJ whole genome shotgun (WGS) entry which is preliminary data.</text>
</comment>
<dbReference type="PANTHER" id="PTHR43544:SF7">
    <property type="entry name" value="NADB-LER2"/>
    <property type="match status" value="1"/>
</dbReference>
<gene>
    <name evidence="4" type="ORF">CFIO01_08590</name>
</gene>
<dbReference type="PRINTS" id="PR00081">
    <property type="entry name" value="GDHRDH"/>
</dbReference>
<keyword evidence="3" id="KW-0560">Oxidoreductase</keyword>
<dbReference type="InterPro" id="IPR051468">
    <property type="entry name" value="Fungal_SecMetab_SDRs"/>
</dbReference>
<dbReference type="Gene3D" id="3.40.50.720">
    <property type="entry name" value="NAD(P)-binding Rossmann-like Domain"/>
    <property type="match status" value="1"/>
</dbReference>
<dbReference type="GO" id="GO:0005737">
    <property type="term" value="C:cytoplasm"/>
    <property type="evidence" value="ECO:0007669"/>
    <property type="project" value="TreeGrafter"/>
</dbReference>
<reference evidence="4 5" key="1">
    <citation type="submission" date="2014-02" db="EMBL/GenBank/DDBJ databases">
        <title>The genome sequence of Colletotrichum fioriniae PJ7.</title>
        <authorList>
            <person name="Baroncelli R."/>
            <person name="Thon M.R."/>
        </authorList>
    </citation>
    <scope>NUCLEOTIDE SEQUENCE [LARGE SCALE GENOMIC DNA]</scope>
    <source>
        <strain evidence="4 5">PJ7</strain>
    </source>
</reference>
<keyword evidence="5" id="KW-1185">Reference proteome</keyword>
<organism evidence="4 5">
    <name type="scientific">Colletotrichum fioriniae PJ7</name>
    <dbReference type="NCBI Taxonomy" id="1445577"/>
    <lineage>
        <taxon>Eukaryota</taxon>
        <taxon>Fungi</taxon>
        <taxon>Dikarya</taxon>
        <taxon>Ascomycota</taxon>
        <taxon>Pezizomycotina</taxon>
        <taxon>Sordariomycetes</taxon>
        <taxon>Hypocreomycetidae</taxon>
        <taxon>Glomerellales</taxon>
        <taxon>Glomerellaceae</taxon>
        <taxon>Colletotrichum</taxon>
        <taxon>Colletotrichum acutatum species complex</taxon>
    </lineage>
</organism>
<evidence type="ECO:0000256" key="3">
    <source>
        <dbReference type="ARBA" id="ARBA00023002"/>
    </source>
</evidence>
<dbReference type="InterPro" id="IPR002347">
    <property type="entry name" value="SDR_fam"/>
</dbReference>
<protein>
    <submittedName>
        <fullName evidence="4">Aflatoxin biosynthesis ketoreductase nor-1</fullName>
    </submittedName>
</protein>
<dbReference type="Proteomes" id="UP000020467">
    <property type="component" value="Unassembled WGS sequence"/>
</dbReference>
<dbReference type="PANTHER" id="PTHR43544">
    <property type="entry name" value="SHORT-CHAIN DEHYDROGENASE/REDUCTASE"/>
    <property type="match status" value="1"/>
</dbReference>
<dbReference type="GO" id="GO:0016491">
    <property type="term" value="F:oxidoreductase activity"/>
    <property type="evidence" value="ECO:0007669"/>
    <property type="project" value="UniProtKB-KW"/>
</dbReference>